<feature type="domain" description="EGF-like" evidence="12">
    <location>
        <begin position="972"/>
        <end position="1009"/>
    </location>
</feature>
<accession>A0A2G8KXY4</accession>
<evidence type="ECO:0000256" key="5">
    <source>
        <dbReference type="ARBA" id="ARBA00022536"/>
    </source>
</evidence>
<evidence type="ECO:0000256" key="4">
    <source>
        <dbReference type="ARBA" id="ARBA00022525"/>
    </source>
</evidence>
<feature type="domain" description="EGF-like" evidence="12">
    <location>
        <begin position="622"/>
        <end position="668"/>
    </location>
</feature>
<evidence type="ECO:0000256" key="11">
    <source>
        <dbReference type="PROSITE-ProRule" id="PRU00076"/>
    </source>
</evidence>
<feature type="disulfide bond" evidence="11">
    <location>
        <begin position="711"/>
        <end position="720"/>
    </location>
</feature>
<dbReference type="Pfam" id="PF00050">
    <property type="entry name" value="Kazal_1"/>
    <property type="match status" value="1"/>
</dbReference>
<feature type="domain" description="Kazal-like" evidence="14">
    <location>
        <begin position="923"/>
        <end position="973"/>
    </location>
</feature>
<dbReference type="InterPro" id="IPR000152">
    <property type="entry name" value="EGF-type_Asp/Asn_hydroxyl_site"/>
</dbReference>
<feature type="disulfide bond" evidence="11">
    <location>
        <begin position="394"/>
        <end position="403"/>
    </location>
</feature>
<dbReference type="FunFam" id="2.10.25.10:FF:000173">
    <property type="entry name" value="Neurogenic locus notch protein 2"/>
    <property type="match status" value="2"/>
</dbReference>
<feature type="disulfide bond" evidence="11">
    <location>
        <begin position="1263"/>
        <end position="1272"/>
    </location>
</feature>
<evidence type="ECO:0000256" key="2">
    <source>
        <dbReference type="ARBA" id="ARBA00004613"/>
    </source>
</evidence>
<comment type="caution">
    <text evidence="11">Lacks conserved residue(s) required for the propagation of feature annotation.</text>
</comment>
<feature type="domain" description="EGF-like" evidence="12">
    <location>
        <begin position="676"/>
        <end position="721"/>
    </location>
</feature>
<keyword evidence="7" id="KW-0677">Repeat</keyword>
<dbReference type="GO" id="GO:0005509">
    <property type="term" value="F:calcium ion binding"/>
    <property type="evidence" value="ECO:0007669"/>
    <property type="project" value="InterPro"/>
</dbReference>
<dbReference type="PROSITE" id="PS00022">
    <property type="entry name" value="EGF_1"/>
    <property type="match status" value="13"/>
</dbReference>
<dbReference type="PROSITE" id="PS51465">
    <property type="entry name" value="KAZAL_2"/>
    <property type="match status" value="2"/>
</dbReference>
<dbReference type="SUPFAM" id="SSF100895">
    <property type="entry name" value="Kazal-type serine protease inhibitors"/>
    <property type="match status" value="2"/>
</dbReference>
<evidence type="ECO:0000259" key="13">
    <source>
        <dbReference type="PROSITE" id="PS50825"/>
    </source>
</evidence>
<evidence type="ECO:0000256" key="9">
    <source>
        <dbReference type="ARBA" id="ARBA00023157"/>
    </source>
</evidence>
<dbReference type="Gene3D" id="2.10.25.10">
    <property type="entry name" value="Laminin"/>
    <property type="match status" value="10"/>
</dbReference>
<dbReference type="PANTHER" id="PTHR24273">
    <property type="entry name" value="FI04643P-RELATED"/>
    <property type="match status" value="1"/>
</dbReference>
<dbReference type="SUPFAM" id="SSF57196">
    <property type="entry name" value="EGF/Laminin"/>
    <property type="match status" value="10"/>
</dbReference>
<dbReference type="PROSITE" id="PS50026">
    <property type="entry name" value="EGF_3"/>
    <property type="match status" value="12"/>
</dbReference>
<dbReference type="InterPro" id="IPR000742">
    <property type="entry name" value="EGF"/>
</dbReference>
<evidence type="ECO:0000259" key="14">
    <source>
        <dbReference type="PROSITE" id="PS51465"/>
    </source>
</evidence>
<feature type="disulfide bond" evidence="11">
    <location>
        <begin position="561"/>
        <end position="570"/>
    </location>
</feature>
<keyword evidence="8" id="KW-0106">Calcium</keyword>
<dbReference type="Gene3D" id="3.30.60.30">
    <property type="match status" value="2"/>
</dbReference>
<feature type="disulfide bond" evidence="11">
    <location>
        <begin position="1037"/>
        <end position="1046"/>
    </location>
</feature>
<feature type="domain" description="EGF-like" evidence="12">
    <location>
        <begin position="447"/>
        <end position="486"/>
    </location>
</feature>
<protein>
    <submittedName>
        <fullName evidence="15">Uncharacterized protein</fullName>
    </submittedName>
</protein>
<feature type="domain" description="EGF-like" evidence="12">
    <location>
        <begin position="1233"/>
        <end position="1273"/>
    </location>
</feature>
<keyword evidence="9 11" id="KW-1015">Disulfide bond</keyword>
<evidence type="ECO:0000256" key="6">
    <source>
        <dbReference type="ARBA" id="ARBA00022729"/>
    </source>
</evidence>
<proteinExistence type="predicted"/>
<dbReference type="CDD" id="cd00104">
    <property type="entry name" value="KAZAL_FS"/>
    <property type="match status" value="2"/>
</dbReference>
<dbReference type="InterPro" id="IPR013032">
    <property type="entry name" value="EGF-like_CS"/>
</dbReference>
<keyword evidence="4" id="KW-0964">Secreted</keyword>
<dbReference type="SMART" id="SM00181">
    <property type="entry name" value="EGF"/>
    <property type="match status" value="13"/>
</dbReference>
<dbReference type="EMBL" id="MRZV01000314">
    <property type="protein sequence ID" value="PIK52770.1"/>
    <property type="molecule type" value="Genomic_DNA"/>
</dbReference>
<evidence type="ECO:0000256" key="7">
    <source>
        <dbReference type="ARBA" id="ARBA00022737"/>
    </source>
</evidence>
<organism evidence="15 16">
    <name type="scientific">Stichopus japonicus</name>
    <name type="common">Sea cucumber</name>
    <dbReference type="NCBI Taxonomy" id="307972"/>
    <lineage>
        <taxon>Eukaryota</taxon>
        <taxon>Metazoa</taxon>
        <taxon>Echinodermata</taxon>
        <taxon>Eleutherozoa</taxon>
        <taxon>Echinozoa</taxon>
        <taxon>Holothuroidea</taxon>
        <taxon>Aspidochirotacea</taxon>
        <taxon>Aspidochirotida</taxon>
        <taxon>Stichopodidae</taxon>
        <taxon>Apostichopus</taxon>
    </lineage>
</organism>
<feature type="domain" description="EGF-like" evidence="12">
    <location>
        <begin position="724"/>
        <end position="760"/>
    </location>
</feature>
<feature type="disulfide bond" evidence="11">
    <location>
        <begin position="606"/>
        <end position="615"/>
    </location>
</feature>
<dbReference type="FunFam" id="2.10.25.10:FF:000122">
    <property type="entry name" value="Protein crumbs homolog 2"/>
    <property type="match status" value="1"/>
</dbReference>
<dbReference type="SMART" id="SM00179">
    <property type="entry name" value="EGF_CA"/>
    <property type="match status" value="6"/>
</dbReference>
<feature type="domain" description="EGF-like" evidence="12">
    <location>
        <begin position="532"/>
        <end position="571"/>
    </location>
</feature>
<feature type="disulfide bond" evidence="11">
    <location>
        <begin position="999"/>
        <end position="1008"/>
    </location>
</feature>
<evidence type="ECO:0000256" key="1">
    <source>
        <dbReference type="ARBA" id="ARBA00004496"/>
    </source>
</evidence>
<sequence length="1275" mass="136206">MSTLCHPLSTVDTMPPVLRQSATSSVFYYINSQHCHMLFDNDPPFIVNCPDPIQASLNLGASVSVTWPTILAFDNSGDPVTEDCSHQSGQLFQFGQTVVTCTYRDPTGNRSPPCIFSILVTVGPVVQCCPNDITQEIPFGQTGANVPYVLQCNLDLNPDVQIISSSRQSGERFPVGETVVTITLQDTDNFRASCSFTIDIVQVDRISPVINCPGLFVQETTVTTGTVVNFPEPTATDNSGSVSLVSRVPVPGSVFTVGDTPVTYIFEDPSRNQATCRFIVSVIVVDTDPPMLLCPGDITIAVLIGVRSVRVDWLLPIVSDPSQPVTLVRASHNPGEEFLVGTTTVDYAYSDARSNTGTCSFDVTIIEENPCSLDLCRNGGTCVTIEIDVTGCICPRCFTGEFCQIPVDACTGNMCSFGSTCLAVPGSCQQYTCQCSECFTGPFCNIAGDVCAWSDCQNGGICQPDLFDCTRYTCQCPTCFSGEFCQIRASGCSPINPCANGGVCTDLSNIECGAFRCDCVGCFSGFACGTAIPNPCYQQPCRNGGTCTRNIQFCASYTCRCLPGFSGDDCQSGSEVLFNPCNSFPCRNGATCVSEDSSDLYYTCVCSSGFSGINCNMIVVPGADLCLGNPCRNRGTCFVSYHSGSTSVFYTPQYICLCADGFTGTDCQLLVSSFPSQNICATTAIGSCQNGGVCVNTYNSFSREESYICECLGLANGQNCKIFVTDACLSSPCLNSGTCVSQNGGFTCICNPAFQGTFCQIIRFDNQPPVIINCPDDTSRDVPSPIFFTPPQATDNSGYVRLVFMSHRPGDLFTAGTTIVSYVFADAANNQNQCSFVVSIENNGLPPFIRISNCPGDIVVRTNAASANVMFGTPTGSSSEGDVFLASQSHRSGDSFSLGSTAVVYNFVDTSGNRATCSFEVTVIISDNCDRVCSQQFVPVCGSDLITYSNLCTFEEARCRNPILTFVSGVCDPDPCSSNPCQPGGTCVLNAFGGFLCLCTQGRTGSRCESVIPLCSPNPCLNGGTCFDLVQTFFCQCPADTSGDICEIDNCDRVCSQQFEPVCGSDGMTYSNRCTFQEAQCRNPILTIVSSGACQQDPCSPNPCQAGGTCVRNDGDFLCLCTQGRTGSRCENGQGLVNCQDRFVFLDSAVRFQEVIIVIPTATFNGIVVPPNDFGGTATSLSRTVYFLEEGQHQFIFRYELAGNTATCDFTITVGDPPLPLGKRSVGEATIDDLTICDPNPCMNGGQCRPVYELHSLITECECPDGWSGDVCTTP</sequence>
<feature type="domain" description="HYR" evidence="13">
    <location>
        <begin position="285"/>
        <end position="367"/>
    </location>
</feature>
<evidence type="ECO:0000313" key="15">
    <source>
        <dbReference type="EMBL" id="PIK52770.1"/>
    </source>
</evidence>
<feature type="domain" description="HYR" evidence="13">
    <location>
        <begin position="843"/>
        <end position="925"/>
    </location>
</feature>
<feature type="disulfide bond" evidence="11">
    <location>
        <begin position="476"/>
        <end position="485"/>
    </location>
</feature>
<feature type="domain" description="EGF-like" evidence="12">
    <location>
        <begin position="577"/>
        <end position="616"/>
    </location>
</feature>
<feature type="domain" description="HYR" evidence="13">
    <location>
        <begin position="123"/>
        <end position="202"/>
    </location>
</feature>
<dbReference type="Pfam" id="PF02494">
    <property type="entry name" value="HYR"/>
    <property type="match status" value="6"/>
</dbReference>
<dbReference type="Pfam" id="PF07648">
    <property type="entry name" value="Kazal_2"/>
    <property type="match status" value="1"/>
</dbReference>
<dbReference type="PROSITE" id="PS01186">
    <property type="entry name" value="EGF_2"/>
    <property type="match status" value="4"/>
</dbReference>
<dbReference type="STRING" id="307972.A0A2G8KXY4"/>
<dbReference type="InterPro" id="IPR036058">
    <property type="entry name" value="Kazal_dom_sf"/>
</dbReference>
<dbReference type="PROSITE" id="PS00010">
    <property type="entry name" value="ASX_HYDROXYL"/>
    <property type="match status" value="1"/>
</dbReference>
<evidence type="ECO:0000256" key="3">
    <source>
        <dbReference type="ARBA" id="ARBA00022490"/>
    </source>
</evidence>
<keyword evidence="10" id="KW-0325">Glycoprotein</keyword>
<feature type="domain" description="EGF-like" evidence="12">
    <location>
        <begin position="1095"/>
        <end position="1131"/>
    </location>
</feature>
<feature type="disulfide bond" evidence="11">
    <location>
        <begin position="435"/>
        <end position="444"/>
    </location>
</feature>
<feature type="domain" description="EGF-like" evidence="12">
    <location>
        <begin position="1011"/>
        <end position="1047"/>
    </location>
</feature>
<dbReference type="OrthoDB" id="283575at2759"/>
<keyword evidence="3" id="KW-0963">Cytoplasm</keyword>
<comment type="caution">
    <text evidence="15">The sequence shown here is derived from an EMBL/GenBank/DDBJ whole genome shotgun (WGS) entry which is preliminary data.</text>
</comment>
<dbReference type="Pfam" id="PF00008">
    <property type="entry name" value="EGF"/>
    <property type="match status" value="5"/>
</dbReference>
<reference evidence="15 16" key="1">
    <citation type="journal article" date="2017" name="PLoS Biol.">
        <title>The sea cucumber genome provides insights into morphological evolution and visceral regeneration.</title>
        <authorList>
            <person name="Zhang X."/>
            <person name="Sun L."/>
            <person name="Yuan J."/>
            <person name="Sun Y."/>
            <person name="Gao Y."/>
            <person name="Zhang L."/>
            <person name="Li S."/>
            <person name="Dai H."/>
            <person name="Hamel J.F."/>
            <person name="Liu C."/>
            <person name="Yu Y."/>
            <person name="Liu S."/>
            <person name="Lin W."/>
            <person name="Guo K."/>
            <person name="Jin S."/>
            <person name="Xu P."/>
            <person name="Storey K.B."/>
            <person name="Huan P."/>
            <person name="Zhang T."/>
            <person name="Zhou Y."/>
            <person name="Zhang J."/>
            <person name="Lin C."/>
            <person name="Li X."/>
            <person name="Xing L."/>
            <person name="Huo D."/>
            <person name="Sun M."/>
            <person name="Wang L."/>
            <person name="Mercier A."/>
            <person name="Li F."/>
            <person name="Yang H."/>
            <person name="Xiang J."/>
        </authorList>
    </citation>
    <scope>NUCLEOTIDE SEQUENCE [LARGE SCALE GENOMIC DNA]</scope>
    <source>
        <strain evidence="15">Shaxun</strain>
        <tissue evidence="15">Muscle</tissue>
    </source>
</reference>
<feature type="non-terminal residue" evidence="15">
    <location>
        <position position="1275"/>
    </location>
</feature>
<dbReference type="PANTHER" id="PTHR24273:SF32">
    <property type="entry name" value="HYALIN"/>
    <property type="match status" value="1"/>
</dbReference>
<keyword evidence="6" id="KW-0732">Signal</keyword>
<dbReference type="Pfam" id="PF12661">
    <property type="entry name" value="hEGF"/>
    <property type="match status" value="1"/>
</dbReference>
<gene>
    <name evidence="15" type="ORF">BSL78_10345</name>
</gene>
<keyword evidence="16" id="KW-1185">Reference proteome</keyword>
<evidence type="ECO:0000259" key="12">
    <source>
        <dbReference type="PROSITE" id="PS50026"/>
    </source>
</evidence>
<feature type="domain" description="EGF-like" evidence="12">
    <location>
        <begin position="406"/>
        <end position="445"/>
    </location>
</feature>
<dbReference type="FunFam" id="2.10.25.10:FF:000118">
    <property type="entry name" value="protein delta homolog 2"/>
    <property type="match status" value="1"/>
</dbReference>
<feature type="domain" description="HYR" evidence="13">
    <location>
        <begin position="764"/>
        <end position="842"/>
    </location>
</feature>
<feature type="disulfide bond" evidence="11">
    <location>
        <begin position="1121"/>
        <end position="1130"/>
    </location>
</feature>
<feature type="disulfide bond" evidence="11">
    <location>
        <begin position="750"/>
        <end position="759"/>
    </location>
</feature>
<dbReference type="GO" id="GO:0005737">
    <property type="term" value="C:cytoplasm"/>
    <property type="evidence" value="ECO:0007669"/>
    <property type="project" value="UniProtKB-SubCell"/>
</dbReference>
<keyword evidence="5 11" id="KW-0245">EGF-like domain</keyword>
<dbReference type="GO" id="GO:0005576">
    <property type="term" value="C:extracellular region"/>
    <property type="evidence" value="ECO:0007669"/>
    <property type="project" value="UniProtKB-SubCell"/>
</dbReference>
<feature type="domain" description="EGF-like" evidence="12">
    <location>
        <begin position="367"/>
        <end position="404"/>
    </location>
</feature>
<feature type="domain" description="HYR" evidence="13">
    <location>
        <begin position="39"/>
        <end position="122"/>
    </location>
</feature>
<feature type="domain" description="HYR" evidence="13">
    <location>
        <begin position="203"/>
        <end position="284"/>
    </location>
</feature>
<dbReference type="PROSITE" id="PS50825">
    <property type="entry name" value="HYR"/>
    <property type="match status" value="6"/>
</dbReference>
<evidence type="ECO:0000256" key="8">
    <source>
        <dbReference type="ARBA" id="ARBA00022837"/>
    </source>
</evidence>
<dbReference type="InterPro" id="IPR002350">
    <property type="entry name" value="Kazal_dom"/>
</dbReference>
<dbReference type="InterPro" id="IPR001881">
    <property type="entry name" value="EGF-like_Ca-bd_dom"/>
</dbReference>
<feature type="disulfide bond" evidence="11">
    <location>
        <begin position="658"/>
        <end position="667"/>
    </location>
</feature>
<feature type="domain" description="Kazal-like" evidence="14">
    <location>
        <begin position="1047"/>
        <end position="1096"/>
    </location>
</feature>
<dbReference type="FunFam" id="2.10.25.10:FF:000425">
    <property type="entry name" value="Eyes shut homolog"/>
    <property type="match status" value="1"/>
</dbReference>
<name>A0A2G8KXY4_STIJA</name>
<dbReference type="Proteomes" id="UP000230750">
    <property type="component" value="Unassembled WGS sequence"/>
</dbReference>
<evidence type="ECO:0000313" key="16">
    <source>
        <dbReference type="Proteomes" id="UP000230750"/>
    </source>
</evidence>
<dbReference type="InterPro" id="IPR003410">
    <property type="entry name" value="HYR_dom"/>
</dbReference>
<evidence type="ECO:0000256" key="10">
    <source>
        <dbReference type="ARBA" id="ARBA00023180"/>
    </source>
</evidence>
<dbReference type="AlphaFoldDB" id="A0A2G8KXY4"/>
<dbReference type="CDD" id="cd00054">
    <property type="entry name" value="EGF_CA"/>
    <property type="match status" value="6"/>
</dbReference>
<comment type="subcellular location">
    <subcellularLocation>
        <location evidence="1">Cytoplasm</location>
    </subcellularLocation>
    <subcellularLocation>
        <location evidence="2">Secreted</location>
    </subcellularLocation>
</comment>
<dbReference type="SMART" id="SM00280">
    <property type="entry name" value="KAZAL"/>
    <property type="match status" value="2"/>
</dbReference>